<name>A0A3N0EDQ7_SINP1</name>
<dbReference type="NCBIfam" id="TIGR01200">
    <property type="entry name" value="GLPGLI"/>
    <property type="match status" value="1"/>
</dbReference>
<evidence type="ECO:0000256" key="2">
    <source>
        <dbReference type="SAM" id="SignalP"/>
    </source>
</evidence>
<dbReference type="OrthoDB" id="1068986at2"/>
<dbReference type="RefSeq" id="WP_123216276.1">
    <property type="nucleotide sequence ID" value="NZ_RJTM01000085.1"/>
</dbReference>
<comment type="caution">
    <text evidence="3">The sequence shown here is derived from an EMBL/GenBank/DDBJ whole genome shotgun (WGS) entry which is preliminary data.</text>
</comment>
<reference evidence="3 4" key="1">
    <citation type="submission" date="2018-10" db="EMBL/GenBank/DDBJ databases">
        <title>Sinomicrobium pectinilyticum sp. nov., a pectinase-producing bacterium isolated from alkaline and saline soil, and emended description of the genus Sinomicrobium.</title>
        <authorList>
            <person name="Cheng B."/>
            <person name="Li C."/>
            <person name="Lai Q."/>
            <person name="Du M."/>
            <person name="Shao Z."/>
            <person name="Xu P."/>
            <person name="Yang C."/>
        </authorList>
    </citation>
    <scope>NUCLEOTIDE SEQUENCE [LARGE SCALE GENOMIC DNA]</scope>
    <source>
        <strain evidence="3 4">5DNS001</strain>
    </source>
</reference>
<feature type="region of interest" description="Disordered" evidence="1">
    <location>
        <begin position="269"/>
        <end position="289"/>
    </location>
</feature>
<evidence type="ECO:0000313" key="4">
    <source>
        <dbReference type="Proteomes" id="UP000267469"/>
    </source>
</evidence>
<dbReference type="InterPro" id="IPR005901">
    <property type="entry name" value="GLPGLI"/>
</dbReference>
<keyword evidence="4" id="KW-1185">Reference proteome</keyword>
<dbReference type="EMBL" id="RJTM01000085">
    <property type="protein sequence ID" value="RNL85990.1"/>
    <property type="molecule type" value="Genomic_DNA"/>
</dbReference>
<keyword evidence="2" id="KW-0732">Signal</keyword>
<evidence type="ECO:0000256" key="1">
    <source>
        <dbReference type="SAM" id="MobiDB-lite"/>
    </source>
</evidence>
<dbReference type="Proteomes" id="UP000267469">
    <property type="component" value="Unassembled WGS sequence"/>
</dbReference>
<feature type="signal peptide" evidence="2">
    <location>
        <begin position="1"/>
        <end position="20"/>
    </location>
</feature>
<sequence length="289" mass="32914">MRKTMMTGLLVAGMLGSAFAQDFRGKAVYESKTYVDMDLQGTDIPEQDRKRMLERMKQDLEKTFILDFTRTTSLYQEEEQLGQPIAERGGMRMAVFTGPGGEGIYYKDVKNLTYCNQVEVFGKIFRIKDSLPDLQWKLDNETRKIGEYTCYKATAIRKVSRPGFSVKPGKGNKREKTADSGKEPVGAEDKKIVITAWYTPEIPVNQGPGEYWGLPGLILGVDTERTSILCSKIILNSQDKEEIEAPKKGKEVSRAEFDEIMHKKMEEMREMHRREGRNRDGGRVFRIGG</sequence>
<accession>A0A3N0EDQ7</accession>
<protein>
    <submittedName>
        <fullName evidence="3">GLPGLI family protein</fullName>
    </submittedName>
</protein>
<feature type="compositionally biased region" description="Basic and acidic residues" evidence="1">
    <location>
        <begin position="269"/>
        <end position="283"/>
    </location>
</feature>
<feature type="compositionally biased region" description="Basic and acidic residues" evidence="1">
    <location>
        <begin position="172"/>
        <end position="185"/>
    </location>
</feature>
<feature type="region of interest" description="Disordered" evidence="1">
    <location>
        <begin position="162"/>
        <end position="185"/>
    </location>
</feature>
<dbReference type="AlphaFoldDB" id="A0A3N0EDQ7"/>
<gene>
    <name evidence="3" type="ORF">ED312_11735</name>
</gene>
<proteinExistence type="predicted"/>
<organism evidence="3 4">
    <name type="scientific">Sinomicrobium pectinilyticum</name>
    <dbReference type="NCBI Taxonomy" id="1084421"/>
    <lineage>
        <taxon>Bacteria</taxon>
        <taxon>Pseudomonadati</taxon>
        <taxon>Bacteroidota</taxon>
        <taxon>Flavobacteriia</taxon>
        <taxon>Flavobacteriales</taxon>
        <taxon>Flavobacteriaceae</taxon>
        <taxon>Sinomicrobium</taxon>
    </lineage>
</organism>
<dbReference type="Pfam" id="PF09697">
    <property type="entry name" value="Porph_ging"/>
    <property type="match status" value="1"/>
</dbReference>
<feature type="chain" id="PRO_5018212191" evidence="2">
    <location>
        <begin position="21"/>
        <end position="289"/>
    </location>
</feature>
<evidence type="ECO:0000313" key="3">
    <source>
        <dbReference type="EMBL" id="RNL85990.1"/>
    </source>
</evidence>